<dbReference type="PANTHER" id="PTHR47718:SF7">
    <property type="entry name" value="PROTEIN FAR1-RELATED SEQUENCE"/>
    <property type="match status" value="1"/>
</dbReference>
<dbReference type="PROSITE" id="PS50966">
    <property type="entry name" value="ZF_SWIM"/>
    <property type="match status" value="1"/>
</dbReference>
<keyword evidence="1" id="KW-0863">Zinc-finger</keyword>
<dbReference type="GO" id="GO:0008270">
    <property type="term" value="F:zinc ion binding"/>
    <property type="evidence" value="ECO:0007669"/>
    <property type="project" value="UniProtKB-KW"/>
</dbReference>
<dbReference type="OrthoDB" id="3261031at2759"/>
<reference evidence="3 4" key="1">
    <citation type="submission" date="2014-06" db="EMBL/GenBank/DDBJ databases">
        <title>Evolutionary Origins and Diversification of the Mycorrhizal Mutualists.</title>
        <authorList>
            <consortium name="DOE Joint Genome Institute"/>
            <consortium name="Mycorrhizal Genomics Consortium"/>
            <person name="Kohler A."/>
            <person name="Kuo A."/>
            <person name="Nagy L.G."/>
            <person name="Floudas D."/>
            <person name="Copeland A."/>
            <person name="Barry K.W."/>
            <person name="Cichocki N."/>
            <person name="Veneault-Fourrey C."/>
            <person name="LaButti K."/>
            <person name="Lindquist E.A."/>
            <person name="Lipzen A."/>
            <person name="Lundell T."/>
            <person name="Morin E."/>
            <person name="Murat C."/>
            <person name="Riley R."/>
            <person name="Ohm R."/>
            <person name="Sun H."/>
            <person name="Tunlid A."/>
            <person name="Henrissat B."/>
            <person name="Grigoriev I.V."/>
            <person name="Hibbett D.S."/>
            <person name="Martin F."/>
        </authorList>
    </citation>
    <scope>NUCLEOTIDE SEQUENCE [LARGE SCALE GENOMIC DNA]</scope>
    <source>
        <strain evidence="3 4">SS14</strain>
    </source>
</reference>
<keyword evidence="4" id="KW-1185">Reference proteome</keyword>
<keyword evidence="1" id="KW-0479">Metal-binding</keyword>
<gene>
    <name evidence="3" type="ORF">M422DRAFT_61956</name>
</gene>
<dbReference type="EMBL" id="KN837317">
    <property type="protein sequence ID" value="KIJ28024.1"/>
    <property type="molecule type" value="Genomic_DNA"/>
</dbReference>
<sequence>MHVKILKYMTGRPPEVFASDRSPSLIAATQKRMPLTLKIYCLHHLDGNVQQNLRPVLDPLWDPFKIDFWGVYNATSPTAFDAGWTALTKKYPSAKAYLVRELYPCRENWAVAWLGFKFTCALGGPKVTATQLFHALNERTQAQTAKEQELVRQSSHRQHDTNLERLFVEPLALLRKHACPYALQTCHREMGLSVYYGVDVIQLPSRVRNWCMRDDFTNDNRFIAADWLMELVHKQALQIKRILRVSHMSTKTTHIMVQFTDGAYFCDCCMGSNLGLPCLHFFAALTRVQGMGFYITHIRTR</sequence>
<dbReference type="HOGENOM" id="CLU_095772_0_0_1"/>
<dbReference type="AlphaFoldDB" id="A0A0C9U1T4"/>
<dbReference type="InterPro" id="IPR007527">
    <property type="entry name" value="Znf_SWIM"/>
</dbReference>
<name>A0A0C9U1T4_SPHS4</name>
<evidence type="ECO:0000256" key="1">
    <source>
        <dbReference type="PROSITE-ProRule" id="PRU00325"/>
    </source>
</evidence>
<organism evidence="3 4">
    <name type="scientific">Sphaerobolus stellatus (strain SS14)</name>
    <dbReference type="NCBI Taxonomy" id="990650"/>
    <lineage>
        <taxon>Eukaryota</taxon>
        <taxon>Fungi</taxon>
        <taxon>Dikarya</taxon>
        <taxon>Basidiomycota</taxon>
        <taxon>Agaricomycotina</taxon>
        <taxon>Agaricomycetes</taxon>
        <taxon>Phallomycetidae</taxon>
        <taxon>Geastrales</taxon>
        <taxon>Sphaerobolaceae</taxon>
        <taxon>Sphaerobolus</taxon>
    </lineage>
</organism>
<protein>
    <recommendedName>
        <fullName evidence="2">SWIM-type domain-containing protein</fullName>
    </recommendedName>
</protein>
<evidence type="ECO:0000313" key="4">
    <source>
        <dbReference type="Proteomes" id="UP000054279"/>
    </source>
</evidence>
<accession>A0A0C9U1T4</accession>
<dbReference type="PANTHER" id="PTHR47718">
    <property type="entry name" value="OS01G0519700 PROTEIN"/>
    <property type="match status" value="1"/>
</dbReference>
<proteinExistence type="predicted"/>
<evidence type="ECO:0000313" key="3">
    <source>
        <dbReference type="EMBL" id="KIJ28024.1"/>
    </source>
</evidence>
<feature type="domain" description="SWIM-type" evidence="2">
    <location>
        <begin position="251"/>
        <end position="289"/>
    </location>
</feature>
<evidence type="ECO:0000259" key="2">
    <source>
        <dbReference type="PROSITE" id="PS50966"/>
    </source>
</evidence>
<dbReference type="Proteomes" id="UP000054279">
    <property type="component" value="Unassembled WGS sequence"/>
</dbReference>
<keyword evidence="1" id="KW-0862">Zinc</keyword>